<organism evidence="1 3">
    <name type="scientific">Didymodactylos carnosus</name>
    <dbReference type="NCBI Taxonomy" id="1234261"/>
    <lineage>
        <taxon>Eukaryota</taxon>
        <taxon>Metazoa</taxon>
        <taxon>Spiralia</taxon>
        <taxon>Gnathifera</taxon>
        <taxon>Rotifera</taxon>
        <taxon>Eurotatoria</taxon>
        <taxon>Bdelloidea</taxon>
        <taxon>Philodinida</taxon>
        <taxon>Philodinidae</taxon>
        <taxon>Didymodactylos</taxon>
    </lineage>
</organism>
<dbReference type="Proteomes" id="UP000681722">
    <property type="component" value="Unassembled WGS sequence"/>
</dbReference>
<accession>A0A815SBP5</accession>
<feature type="non-terminal residue" evidence="1">
    <location>
        <position position="1"/>
    </location>
</feature>
<sequence length="272" mass="30949">MADSSECSLQNRSKLASTSTPLRTISLNNASSSTSKRDLIPPLVESECLHNITAIIPPEESFIEQSLSAFGTSDVYQNPITFPDYNITNDEISYSPHNFEDGAMRAIKQALIDSDNHVMSTSEEEIKDYILKRKSKRQFWLTQTMSDEFSIVPRIDNLYLLDHLEKYQKLVIEFTLKNSRSDTAEVRTEVKNHQTVLKLPNDKQSFSSRYDQTKNTLEMSSTTRVLPPRSNTKQLNGIQKVGNSCFFNVVIQLLAATTNSCLSHFNRRCHLE</sequence>
<name>A0A815SBP5_9BILA</name>
<comment type="caution">
    <text evidence="1">The sequence shown here is derived from an EMBL/GenBank/DDBJ whole genome shotgun (WGS) entry which is preliminary data.</text>
</comment>
<gene>
    <name evidence="1" type="ORF">GPM918_LOCUS36160</name>
    <name evidence="2" type="ORF">SRO942_LOCUS36889</name>
</gene>
<reference evidence="1" key="1">
    <citation type="submission" date="2021-02" db="EMBL/GenBank/DDBJ databases">
        <authorList>
            <person name="Nowell W R."/>
        </authorList>
    </citation>
    <scope>NUCLEOTIDE SEQUENCE</scope>
</reference>
<dbReference type="InterPro" id="IPR018200">
    <property type="entry name" value="USP_CS"/>
</dbReference>
<dbReference type="AlphaFoldDB" id="A0A815SBP5"/>
<dbReference type="PROSITE" id="PS00972">
    <property type="entry name" value="USP_1"/>
    <property type="match status" value="1"/>
</dbReference>
<proteinExistence type="predicted"/>
<evidence type="ECO:0000313" key="1">
    <source>
        <dbReference type="EMBL" id="CAF1488957.1"/>
    </source>
</evidence>
<protein>
    <submittedName>
        <fullName evidence="1">Uncharacterized protein</fullName>
    </submittedName>
</protein>
<evidence type="ECO:0000313" key="2">
    <source>
        <dbReference type="EMBL" id="CAF4352353.1"/>
    </source>
</evidence>
<keyword evidence="3" id="KW-1185">Reference proteome</keyword>
<dbReference type="EMBL" id="CAJOBC010087091">
    <property type="protein sequence ID" value="CAF4352353.1"/>
    <property type="molecule type" value="Genomic_DNA"/>
</dbReference>
<dbReference type="GO" id="GO:0004843">
    <property type="term" value="F:cysteine-type deubiquitinase activity"/>
    <property type="evidence" value="ECO:0007669"/>
    <property type="project" value="InterPro"/>
</dbReference>
<dbReference type="OrthoDB" id="420187at2759"/>
<dbReference type="Proteomes" id="UP000663829">
    <property type="component" value="Unassembled WGS sequence"/>
</dbReference>
<dbReference type="EMBL" id="CAJNOQ010021602">
    <property type="protein sequence ID" value="CAF1488957.1"/>
    <property type="molecule type" value="Genomic_DNA"/>
</dbReference>
<evidence type="ECO:0000313" key="3">
    <source>
        <dbReference type="Proteomes" id="UP000663829"/>
    </source>
</evidence>